<dbReference type="AlphaFoldDB" id="A0AAJ1PBI1"/>
<name>A0AAJ1PBI1_9BIFI</name>
<dbReference type="RefSeq" id="WP_157872378.1">
    <property type="nucleotide sequence ID" value="NZ_JAOPLX010000020.1"/>
</dbReference>
<reference evidence="1" key="2">
    <citation type="submission" date="2023-04" db="EMBL/GenBank/DDBJ databases">
        <authorList>
            <person name="Orihara K."/>
        </authorList>
    </citation>
    <scope>NUCLEOTIDE SEQUENCE</scope>
    <source>
        <strain evidence="1">YIT 13057</strain>
    </source>
</reference>
<comment type="caution">
    <text evidence="1">The sequence shown here is derived from an EMBL/GenBank/DDBJ whole genome shotgun (WGS) entry which is preliminary data.</text>
</comment>
<reference evidence="1" key="1">
    <citation type="journal article" date="2023" name="Gut Microbes">
        <title>Characterization of Bifidobacterium kashiwanohense that utilizes both milk- and plant-derived oligosaccharides.</title>
        <authorList>
            <person name="Orihara K."/>
            <person name="Yahagi K."/>
            <person name="Saito Y."/>
            <person name="Watanabe Y."/>
            <person name="Sasai T."/>
            <person name="Hara T."/>
            <person name="Tsukuda N."/>
            <person name="Oki K."/>
            <person name="Fujimoto J."/>
            <person name="Matsuki T."/>
        </authorList>
    </citation>
    <scope>NUCLEOTIDE SEQUENCE</scope>
    <source>
        <strain evidence="1">YIT 13057</strain>
    </source>
</reference>
<accession>A0AAJ1PBI1</accession>
<proteinExistence type="predicted"/>
<organism evidence="1 2">
    <name type="scientific">Bifidobacterium catenulatum subsp. kashiwanohense</name>
    <dbReference type="NCBI Taxonomy" id="630129"/>
    <lineage>
        <taxon>Bacteria</taxon>
        <taxon>Bacillati</taxon>
        <taxon>Actinomycetota</taxon>
        <taxon>Actinomycetes</taxon>
        <taxon>Bifidobacteriales</taxon>
        <taxon>Bifidobacteriaceae</taxon>
        <taxon>Bifidobacterium</taxon>
    </lineage>
</organism>
<sequence>MTEQLAAQQSNKATKRVLEGFATINNHRKAFQDPYLLKLVLKSEEISKYA</sequence>
<gene>
    <name evidence="1" type="ORF">OB936_09815</name>
</gene>
<evidence type="ECO:0000313" key="2">
    <source>
        <dbReference type="Proteomes" id="UP001157379"/>
    </source>
</evidence>
<dbReference type="EMBL" id="JAOPMD010000029">
    <property type="protein sequence ID" value="MDH7900483.1"/>
    <property type="molecule type" value="Genomic_DNA"/>
</dbReference>
<evidence type="ECO:0000313" key="1">
    <source>
        <dbReference type="EMBL" id="MDH7900483.1"/>
    </source>
</evidence>
<protein>
    <submittedName>
        <fullName evidence="1">Uncharacterized protein</fullName>
    </submittedName>
</protein>
<dbReference type="Proteomes" id="UP001157379">
    <property type="component" value="Unassembled WGS sequence"/>
</dbReference>